<dbReference type="STRING" id="550983.A4R26_05705"/>
<dbReference type="EMBL" id="LWBP01000199">
    <property type="protein sequence ID" value="OQP56650.1"/>
    <property type="molecule type" value="Genomic_DNA"/>
</dbReference>
<accession>A0A1V9FE70</accession>
<name>A0A1V9FE70_9BACT</name>
<dbReference type="Proteomes" id="UP000192276">
    <property type="component" value="Unassembled WGS sequence"/>
</dbReference>
<dbReference type="InterPro" id="IPR044023">
    <property type="entry name" value="Ig_7"/>
</dbReference>
<dbReference type="InterPro" id="IPR006626">
    <property type="entry name" value="PbH1"/>
</dbReference>
<dbReference type="SUPFAM" id="SSF48726">
    <property type="entry name" value="Immunoglobulin"/>
    <property type="match status" value="1"/>
</dbReference>
<evidence type="ECO:0000259" key="1">
    <source>
        <dbReference type="Pfam" id="PF19081"/>
    </source>
</evidence>
<evidence type="ECO:0000313" key="2">
    <source>
        <dbReference type="EMBL" id="OQP56650.1"/>
    </source>
</evidence>
<dbReference type="InterPro" id="IPR036116">
    <property type="entry name" value="FN3_sf"/>
</dbReference>
<reference evidence="3" key="1">
    <citation type="submission" date="2016-04" db="EMBL/GenBank/DDBJ databases">
        <authorList>
            <person name="Chen L."/>
            <person name="Zhuang W."/>
            <person name="Wang G."/>
        </authorList>
    </citation>
    <scope>NUCLEOTIDE SEQUENCE [LARGE SCALE GENOMIC DNA]</scope>
    <source>
        <strain evidence="3">208</strain>
    </source>
</reference>
<evidence type="ECO:0000313" key="3">
    <source>
        <dbReference type="Proteomes" id="UP000192276"/>
    </source>
</evidence>
<dbReference type="OrthoDB" id="1652165at2"/>
<dbReference type="Gene3D" id="2.60.40.10">
    <property type="entry name" value="Immunoglobulins"/>
    <property type="match status" value="3"/>
</dbReference>
<dbReference type="SMART" id="SM00710">
    <property type="entry name" value="PbH1"/>
    <property type="match status" value="16"/>
</dbReference>
<comment type="caution">
    <text evidence="2">The sequence shown here is derived from an EMBL/GenBank/DDBJ whole genome shotgun (WGS) entry which is preliminary data.</text>
</comment>
<dbReference type="InterPro" id="IPR036179">
    <property type="entry name" value="Ig-like_dom_sf"/>
</dbReference>
<organism evidence="2 3">
    <name type="scientific">Niastella populi</name>
    <dbReference type="NCBI Taxonomy" id="550983"/>
    <lineage>
        <taxon>Bacteria</taxon>
        <taxon>Pseudomonadati</taxon>
        <taxon>Bacteroidota</taxon>
        <taxon>Chitinophagia</taxon>
        <taxon>Chitinophagales</taxon>
        <taxon>Chitinophagaceae</taxon>
        <taxon>Niastella</taxon>
    </lineage>
</organism>
<dbReference type="InterPro" id="IPR013783">
    <property type="entry name" value="Ig-like_fold"/>
</dbReference>
<protein>
    <recommendedName>
        <fullName evidence="1">Ig-like domain-containing protein</fullName>
    </recommendedName>
</protein>
<sequence>MRNSASVIRKVHAGLQTFFAGILLMLLSFAGSAQTVTPVTVSGFNADVIADGPAFAGSVTADVDSGGYYFLNQSFTAFGTPTRYLPSSGFITSAASALVTFQMADATGNNSLRLDTINETGTLTLASPRTAGIVYLLVTSGGSNATINATLNFSDGSTQTITGLNVPDWYNGAGFAIQGIGRVNGTGQVLDNAGGASNPRIYQVALAVSGANYAKNITSLTFTRTSFRGITHLMAVSMMNACVAPAAQPTALVLNASSTSQITGSFTAAAPASDAYIVVRYPAGATPVDPVHGTTYTAGTALGTGMVVQTGTATTFTAGGLTGGTAYDFYVYGYNNTNCIGPVYNTAAPLTGTQSTNTCTGPAGVIPVGPTGTYPTLTAALAALSGGVSGSVTLELQSTYTSSGETFPIVIASNACFNASRTLTIRPEAGANGLVIAGSNTGPTIDLNGAKYVTIDGRPGGVGTTIAVTAAGNLNTINLNITNTSATGTAIRLDNGASNNTIKYCDLQGQNTNGANQPSALSGVVYLGNMGAGGNDNNTFDHCNIHSTGTGAVKPSIGIYSLGYDNSSAIAAYAPQFNDYNAVIGCNIYDYFNAANSVGLELNLGNTSWTIAANSFFQTEAITVTTANSFHRAMWLVPFRTSSAGEIGNGFIVISNFIGGSAPGCGGTPYTLAGGTTGYFEGIRVEVADAATPQASTSIQGNLITNINLSTSTATTSTDAMHAIALVNGRGNVEVGNFTGNTIGSATGVNGHADGGITINATGSIASHMIYVTGTYNANIRNNTIGNVLLTAVGNYFSGIYTNTAITANFSNNTITNITASNTGTTTGRYINGIHVPSGASVLTIAGNTIRNLTSNYATTGTAASQVIGINIASTTANISGGITNNIVARLANATQSTATGTGSAIIGIHCASTNAAGSVITGNVVDSLVSTTAAVVAVNVTGLYVSGTTAVTNTIAKNFIHSFDAGATNTSAIFTGIHINSGTGVYSNNMIRLGVKPDGTSLTTALTINGIAANTTAANSFYHNSVYIGGAGVGSNASNSYAFTRNTSSGTYDIRDNIFANNRSNATGGGKHYSIYFAGANTGATVDYNVYQYSGTGGKFAYGGTVEISNYINGGGPIGGWISGDVNSVTGDPNFIDPNGNLQAVNLHINTSGASVAEGTGTAIASITDDYDNDTRSGLTPVDIGADAGVFVAAAATCTTPNAPSALVLTTISATQIDGAFTASAGGANGYLIVRYPAGATPVTPVDGIAYPVGSLLGTGTVVASGASLSFANTGLLASTTYDYYVYAYNNACVSAMKYSTGITASKTTNGCSGPGGLITVGPGADYPTLTAALASLNGGISGSVTLELQSNYVSTGETFPITIGSNACFSPANTVLIRPAANANGLVITTSLPVPTIDFSGGTYVTIDGRPGGVGAGITVTAAGSLNTTNLNIVNTSAIGSAIRFDNQAARNNVKYCDLQGMNAIGGTQPATMAGVVFFGNNGANGNDNNTIDHCNIHSSGTGVSIPSIGVYALGANNTGANSNFNDNDTISNCNIYDFFLANNNSAGIELTQGVSGWAIIGNSFFQTATRTYTTAGFNRAIWISSNRNAGSTGNGFTITDNYIGGSEPACAGTPYTLTSFANYFDGIRLEVADGFPVMPSSIQGNTITNIAITSTVTTANDVFHGVAVTGSNGNVNIGTVTGNIVGSATGTGAITIAAGSGSHTIPYFISNGGGANSVINLRQNVAGGITLSNAGNNFSGIYDNQPGTVNIDGNLIGSLTTANSINAVSTTNSIYVRGINIPSGAGTFAITNNTIANLTNNSTSTLNGCQTAGINIGSAASIVSTVSGNTVRNLYSASGYAFGSGSSAVLGIYMGSTTANPVTVSGNTVHSLVSGAATAGVYIEGIFFWGNNSDAITNTISKNTVHSFDVTTANTNANMRGIELNQGKADIYNNMVRLGIRPDGTSFTNAIRIDGIMKGSGLNSNILYNSVYIGGTGVGTTARNTSAIRKETVTGSDNVRNNIFINDRSNATTGGVHNAIWVNGLAGFSFEHNIYGYGGTGGNFVSTNTAGIVFATAYTSGWNIGGDTTSQAADPLFVDATGPSATVDLHITTSVFSPANGAGDPVILVTDDIEGEIRDPLTPDVGADEFTQSNGIDMQAVSLESPITGKGCYGKEAVTIKVRNNSSVAIDFAANPVTLTVNVTGATTATVNTTINTGTLAGGATMDVELNGTTDSVNMSAAGTYIFDAKTTVTGDVKVSNDAMSTVTRTRVALVLGAISASQTSYCFNGAPVLTMTGGNGFSDIQWQQSTDSATYSNIANATTTPFTTPAATQTLYYRLAAACVADTLYTPAVKVIINSPAVTGTTPGARCNPGMVNLQATGSAGSTLYWYADATSTTPVGVGSSFTTPVITDTTTYYVMAAAGTCSTARTPVEARVNDRIAIVTQPQNQGVCMGSPVAFSIGATGSGLTYQWRKNGVNITNATNDTYSISNAVVTDAGQYDVVITNPCGIVVSGVATLSVQSSNSWVGQVSSDWNTAANWCGGVPVSTTNVTINAGTPFSPVISAAASANNVTIGAGATLNIDPNGTLNLYGNFANNGTFIANAGTIAFRGATSQQVAAMTVGEVIMDGAGGVTLDGNMYAGNMLTLTNGNITLGAYDLSLRKVTGGSLGSHIITNGNGSAIAVYVDNTVTVPVAHAAGNYNPVIIGNGQGMTYVVRVKAGLIASVIDDNKAINRTWNVTTTVIPAAPVDITLQYADADANPACVPTAVMDAGVYNGATWALISPQGGVTPAGTPAARLVTLSTTGLGNIVLTNQGMLKAAVVEFNVKLMPTLVTGSSAKLRISTPRTMKISWTVLDAVGKKVKQFTTSLISGVNDIDVSLAGMANGVYTLHGIGDDGKKQTIRFMVRH</sequence>
<dbReference type="RefSeq" id="WP_081168895.1">
    <property type="nucleotide sequence ID" value="NZ_LWBP01000199.1"/>
</dbReference>
<dbReference type="SUPFAM" id="SSF49265">
    <property type="entry name" value="Fibronectin type III"/>
    <property type="match status" value="1"/>
</dbReference>
<dbReference type="Pfam" id="PF19081">
    <property type="entry name" value="Ig_7"/>
    <property type="match status" value="1"/>
</dbReference>
<proteinExistence type="predicted"/>
<keyword evidence="3" id="KW-1185">Reference proteome</keyword>
<gene>
    <name evidence="2" type="ORF">A4R26_05705</name>
</gene>
<feature type="domain" description="Ig-like" evidence="1">
    <location>
        <begin position="2344"/>
        <end position="2422"/>
    </location>
</feature>